<dbReference type="PROSITE" id="PS01009">
    <property type="entry name" value="CRISP_1"/>
    <property type="match status" value="1"/>
</dbReference>
<dbReference type="PANTHER" id="PTHR10334">
    <property type="entry name" value="CYSTEINE-RICH SECRETORY PROTEIN-RELATED"/>
    <property type="match status" value="1"/>
</dbReference>
<dbReference type="Pfam" id="PF00188">
    <property type="entry name" value="CAP"/>
    <property type="match status" value="1"/>
</dbReference>
<dbReference type="GO" id="GO:0005576">
    <property type="term" value="C:extracellular region"/>
    <property type="evidence" value="ECO:0007669"/>
    <property type="project" value="InterPro"/>
</dbReference>
<feature type="domain" description="SCP" evidence="4">
    <location>
        <begin position="75"/>
        <end position="210"/>
    </location>
</feature>
<keyword evidence="3" id="KW-1133">Transmembrane helix</keyword>
<protein>
    <recommendedName>
        <fullName evidence="4">SCP domain-containing protein</fullName>
    </recommendedName>
</protein>
<dbReference type="InterPro" id="IPR018244">
    <property type="entry name" value="Allrgn_V5/Tpx1_CS"/>
</dbReference>
<reference evidence="5" key="1">
    <citation type="submission" date="2022-04" db="EMBL/GenBank/DDBJ databases">
        <title>Carnegiea gigantea Genome sequencing and assembly v2.</title>
        <authorList>
            <person name="Copetti D."/>
            <person name="Sanderson M.J."/>
            <person name="Burquez A."/>
            <person name="Wojciechowski M.F."/>
        </authorList>
    </citation>
    <scope>NUCLEOTIDE SEQUENCE</scope>
    <source>
        <strain evidence="5">SGP5-SGP5p</strain>
        <tissue evidence="5">Aerial part</tissue>
    </source>
</reference>
<keyword evidence="2" id="KW-0611">Plant defense</keyword>
<dbReference type="InterPro" id="IPR014044">
    <property type="entry name" value="CAP_dom"/>
</dbReference>
<keyword evidence="2" id="KW-0568">Pathogenesis-related protein</keyword>
<comment type="caution">
    <text evidence="5">The sequence shown here is derived from an EMBL/GenBank/DDBJ whole genome shotgun (WGS) entry which is preliminary data.</text>
</comment>
<dbReference type="FunFam" id="3.40.33.10:FF:000004">
    <property type="entry name" value="CAP, cysteine-rich secretory protein, antigen 5"/>
    <property type="match status" value="1"/>
</dbReference>
<evidence type="ECO:0000313" key="6">
    <source>
        <dbReference type="Proteomes" id="UP001153076"/>
    </source>
</evidence>
<dbReference type="SMART" id="SM00198">
    <property type="entry name" value="SCP"/>
    <property type="match status" value="1"/>
</dbReference>
<dbReference type="InterPro" id="IPR001283">
    <property type="entry name" value="CRISP-related"/>
</dbReference>
<name>A0A9Q1Q4V8_9CARY</name>
<evidence type="ECO:0000259" key="4">
    <source>
        <dbReference type="SMART" id="SM00198"/>
    </source>
</evidence>
<proteinExistence type="predicted"/>
<dbReference type="OrthoDB" id="337038at2759"/>
<keyword evidence="6" id="KW-1185">Reference proteome</keyword>
<dbReference type="EMBL" id="JAKOGI010000949">
    <property type="protein sequence ID" value="KAJ8428999.1"/>
    <property type="molecule type" value="Genomic_DNA"/>
</dbReference>
<sequence>MSHKLAPLYPKIEAIMKPCNFFLINSFFTLLIIIPSSYSNANPSPSTLETTPLNSNASYAQLYNISKQLCWGCLKESLEFLVSHNLVRAKKLELPLVWDKDLEKYARWWVDQRSTDCALQHSFPDREFELGECIFWGGGSQWAPSNAIKTWANEEGYYDYDSNTCAEGQMCGHYTQIVWSTTRKLGCARVRLIQKKRSSPWASSIQNSLPKSCSHSWHVQLMCSPTLKPHPFLMGNLLGGEHQQASIPERGHTLSLTSFSLAHPFFLFPSPHCFSAAHSSPALSSFIASSSPASSDATDISSSSDISIYSPTPPLSTHKC</sequence>
<dbReference type="InterPro" id="IPR035940">
    <property type="entry name" value="CAP_sf"/>
</dbReference>
<dbReference type="Proteomes" id="UP001153076">
    <property type="component" value="Unassembled WGS sequence"/>
</dbReference>
<feature type="transmembrane region" description="Helical" evidence="3">
    <location>
        <begin position="21"/>
        <end position="38"/>
    </location>
</feature>
<comment type="function">
    <text evidence="1">Probably involved in the defense reaction of plants against pathogens.</text>
</comment>
<evidence type="ECO:0000256" key="2">
    <source>
        <dbReference type="ARBA" id="ARBA00023265"/>
    </source>
</evidence>
<dbReference type="AlphaFoldDB" id="A0A9Q1Q4V8"/>
<dbReference type="PRINTS" id="PR00838">
    <property type="entry name" value="V5ALLERGEN"/>
</dbReference>
<accession>A0A9Q1Q4V8</accession>
<evidence type="ECO:0000256" key="1">
    <source>
        <dbReference type="ARBA" id="ARBA00003143"/>
    </source>
</evidence>
<dbReference type="InterPro" id="IPR002413">
    <property type="entry name" value="V5_allergen-like"/>
</dbReference>
<dbReference type="PRINTS" id="PR00837">
    <property type="entry name" value="V5TPXLIKE"/>
</dbReference>
<evidence type="ECO:0000256" key="3">
    <source>
        <dbReference type="SAM" id="Phobius"/>
    </source>
</evidence>
<gene>
    <name evidence="5" type="ORF">Cgig2_025666</name>
</gene>
<evidence type="ECO:0000313" key="5">
    <source>
        <dbReference type="EMBL" id="KAJ8428999.1"/>
    </source>
</evidence>
<keyword evidence="3" id="KW-0472">Membrane</keyword>
<organism evidence="5 6">
    <name type="scientific">Carnegiea gigantea</name>
    <dbReference type="NCBI Taxonomy" id="171969"/>
    <lineage>
        <taxon>Eukaryota</taxon>
        <taxon>Viridiplantae</taxon>
        <taxon>Streptophyta</taxon>
        <taxon>Embryophyta</taxon>
        <taxon>Tracheophyta</taxon>
        <taxon>Spermatophyta</taxon>
        <taxon>Magnoliopsida</taxon>
        <taxon>eudicotyledons</taxon>
        <taxon>Gunneridae</taxon>
        <taxon>Pentapetalae</taxon>
        <taxon>Caryophyllales</taxon>
        <taxon>Cactineae</taxon>
        <taxon>Cactaceae</taxon>
        <taxon>Cactoideae</taxon>
        <taxon>Echinocereeae</taxon>
        <taxon>Carnegiea</taxon>
    </lineage>
</organism>
<keyword evidence="3" id="KW-0812">Transmembrane</keyword>
<dbReference type="Gene3D" id="3.40.33.10">
    <property type="entry name" value="CAP"/>
    <property type="match status" value="1"/>
</dbReference>
<dbReference type="SUPFAM" id="SSF55797">
    <property type="entry name" value="PR-1-like"/>
    <property type="match status" value="1"/>
</dbReference>